<evidence type="ECO:0000313" key="5">
    <source>
        <dbReference type="EMBL" id="BCB74576.1"/>
    </source>
</evidence>
<dbReference type="CDD" id="cd09726">
    <property type="entry name" value="RAMP_I_III"/>
    <property type="match status" value="1"/>
</dbReference>
<reference evidence="5 6" key="2">
    <citation type="submission" date="2020-03" db="EMBL/GenBank/DDBJ databases">
        <authorList>
            <person name="Ichikawa N."/>
            <person name="Kimura A."/>
            <person name="Kitahashi Y."/>
            <person name="Uohara A."/>
        </authorList>
    </citation>
    <scope>NUCLEOTIDE SEQUENCE [LARGE SCALE GENOMIC DNA]</scope>
    <source>
        <strain evidence="5 6">NBRC 107702</strain>
    </source>
</reference>
<accession>A0A6F8XL84</accession>
<keyword evidence="1" id="KW-0051">Antiviral defense</keyword>
<proteinExistence type="predicted"/>
<dbReference type="PANTHER" id="PTHR35579">
    <property type="entry name" value="CRISPR SYSTEM CMS ENDORIBONUCLEASE CSM3"/>
    <property type="match status" value="1"/>
</dbReference>
<dbReference type="RefSeq" id="WP_173034005.1">
    <property type="nucleotide sequence ID" value="NZ_AP022870.1"/>
</dbReference>
<feature type="domain" description="CRISPR type III-associated protein" evidence="4">
    <location>
        <begin position="16"/>
        <end position="179"/>
    </location>
</feature>
<evidence type="ECO:0000256" key="3">
    <source>
        <dbReference type="SAM" id="MobiDB-lite"/>
    </source>
</evidence>
<evidence type="ECO:0000313" key="6">
    <source>
        <dbReference type="Proteomes" id="UP000502508"/>
    </source>
</evidence>
<reference evidence="5 6" key="1">
    <citation type="submission" date="2020-03" db="EMBL/GenBank/DDBJ databases">
        <title>Whole genome shotgun sequence of Phytohabitans flavus NBRC 107702.</title>
        <authorList>
            <person name="Komaki H."/>
            <person name="Tamura T."/>
        </authorList>
    </citation>
    <scope>NUCLEOTIDE SEQUENCE [LARGE SCALE GENOMIC DNA]</scope>
    <source>
        <strain evidence="5 6">NBRC 107702</strain>
    </source>
</reference>
<dbReference type="AlphaFoldDB" id="A0A6F8XL84"/>
<feature type="domain" description="CRISPR type III-associated protein" evidence="4">
    <location>
        <begin position="250"/>
        <end position="401"/>
    </location>
</feature>
<dbReference type="InterPro" id="IPR052216">
    <property type="entry name" value="CRISPR_Csm3_endoribonuclease"/>
</dbReference>
<organism evidence="5 6">
    <name type="scientific">Phytohabitans flavus</name>
    <dbReference type="NCBI Taxonomy" id="1076124"/>
    <lineage>
        <taxon>Bacteria</taxon>
        <taxon>Bacillati</taxon>
        <taxon>Actinomycetota</taxon>
        <taxon>Actinomycetes</taxon>
        <taxon>Micromonosporales</taxon>
        <taxon>Micromonosporaceae</taxon>
    </lineage>
</organism>
<gene>
    <name evidence="5" type="ORF">Pflav_009860</name>
</gene>
<evidence type="ECO:0000259" key="4">
    <source>
        <dbReference type="Pfam" id="PF03787"/>
    </source>
</evidence>
<dbReference type="KEGG" id="pfla:Pflav_009860"/>
<feature type="region of interest" description="Disordered" evidence="3">
    <location>
        <begin position="404"/>
        <end position="432"/>
    </location>
</feature>
<protein>
    <recommendedName>
        <fullName evidence="4">CRISPR type III-associated protein domain-containing protein</fullName>
    </recommendedName>
</protein>
<name>A0A6F8XL84_9ACTN</name>
<dbReference type="EMBL" id="AP022870">
    <property type="protein sequence ID" value="BCB74576.1"/>
    <property type="molecule type" value="Genomic_DNA"/>
</dbReference>
<dbReference type="InterPro" id="IPR005537">
    <property type="entry name" value="RAMP_III_fam"/>
</dbReference>
<comment type="subunit">
    <text evidence="2">Part of the Csm effector complex that includes Cas10, Csm2, Csm3, Csm4 and Csm5.</text>
</comment>
<evidence type="ECO:0000256" key="2">
    <source>
        <dbReference type="ARBA" id="ARBA00093789"/>
    </source>
</evidence>
<evidence type="ECO:0000256" key="1">
    <source>
        <dbReference type="ARBA" id="ARBA00023118"/>
    </source>
</evidence>
<sequence>MITFLVAQIAVEPGWAVGTVPLDDPTLDRDVLVDLDGRPWVPGSSLAGSLRAHLRAHDATAGTSLETTLMGSRPPKQHDEAADASRLWLLGTRFDADPTPTGRPGVGGEPLLETVGQTGIDRRRGAATATSLRYSRTVACGGVLTAYLRFDGELDAAHLTVLAAWQPAIGRDRSTGGGQARLSRLRHGTIDPCLARGARLWLTHHGEALVAAVATTDLPIAAVTPEAWLVEDLLIEDALLVGDPRPTGPASPRTRGGRPLIPGSAWKGVIRSRVEYILRSLYGAHAACTQPGGCGTCPTCHVFGHQKARGLLAFADSTIDTTWQPATSVRTQVGIDRVTGGSRDRMLFQTDPVTSGRLQLRIDALGPVEDWVRVAVRHVLRDLHDGLIGVGSQVTRGMGTLRLANPPNPPGPVNVPGLTAPPGEPTRPEVHG</sequence>
<dbReference type="Proteomes" id="UP000502508">
    <property type="component" value="Chromosome"/>
</dbReference>
<keyword evidence="6" id="KW-1185">Reference proteome</keyword>
<dbReference type="PANTHER" id="PTHR35579:SF6">
    <property type="entry name" value="DUF324 DOMAIN-CONTAINING PROTEIN"/>
    <property type="match status" value="1"/>
</dbReference>
<dbReference type="GO" id="GO:0051607">
    <property type="term" value="P:defense response to virus"/>
    <property type="evidence" value="ECO:0007669"/>
    <property type="project" value="UniProtKB-KW"/>
</dbReference>
<dbReference type="Pfam" id="PF03787">
    <property type="entry name" value="RAMPs"/>
    <property type="match status" value="2"/>
</dbReference>